<sequence>MGSGRTGTGTARGGERGWTGVRAAGGPVRVPRGAGGPGAGPEAGGAAGQAWVRVRGLVWVELRTVKTTEPGR</sequence>
<proteinExistence type="predicted"/>
<name>A0A4Y3R8L5_STRCI</name>
<organism evidence="2 3">
    <name type="scientific">Streptomyces cacaoi</name>
    <dbReference type="NCBI Taxonomy" id="1898"/>
    <lineage>
        <taxon>Bacteria</taxon>
        <taxon>Bacillati</taxon>
        <taxon>Actinomycetota</taxon>
        <taxon>Actinomycetes</taxon>
        <taxon>Kitasatosporales</taxon>
        <taxon>Streptomycetaceae</taxon>
        <taxon>Streptomyces</taxon>
    </lineage>
</organism>
<comment type="caution">
    <text evidence="2">The sequence shown here is derived from an EMBL/GenBank/DDBJ whole genome shotgun (WGS) entry which is preliminary data.</text>
</comment>
<feature type="region of interest" description="Disordered" evidence="1">
    <location>
        <begin position="1"/>
        <end position="47"/>
    </location>
</feature>
<feature type="compositionally biased region" description="Gly residues" evidence="1">
    <location>
        <begin position="33"/>
        <end position="47"/>
    </location>
</feature>
<accession>A0A4Y3R8L5</accession>
<evidence type="ECO:0000313" key="3">
    <source>
        <dbReference type="Proteomes" id="UP000319210"/>
    </source>
</evidence>
<reference evidence="2 3" key="1">
    <citation type="submission" date="2019-06" db="EMBL/GenBank/DDBJ databases">
        <title>Whole genome shotgun sequence of Streptomyces cacaoi subsp. cacaoi NBRC 12748.</title>
        <authorList>
            <person name="Hosoyama A."/>
            <person name="Uohara A."/>
            <person name="Ohji S."/>
            <person name="Ichikawa N."/>
        </authorList>
    </citation>
    <scope>NUCLEOTIDE SEQUENCE [LARGE SCALE GENOMIC DNA]</scope>
    <source>
        <strain evidence="2 3">NBRC 12748</strain>
    </source>
</reference>
<dbReference type="AlphaFoldDB" id="A0A4Y3R8L5"/>
<keyword evidence="3" id="KW-1185">Reference proteome</keyword>
<feature type="compositionally biased region" description="Gly residues" evidence="1">
    <location>
        <begin position="1"/>
        <end position="12"/>
    </location>
</feature>
<feature type="compositionally biased region" description="Low complexity" evidence="1">
    <location>
        <begin position="18"/>
        <end position="32"/>
    </location>
</feature>
<dbReference type="EMBL" id="BJMM01000081">
    <property type="protein sequence ID" value="GEB54086.1"/>
    <property type="molecule type" value="Genomic_DNA"/>
</dbReference>
<evidence type="ECO:0000256" key="1">
    <source>
        <dbReference type="SAM" id="MobiDB-lite"/>
    </source>
</evidence>
<dbReference type="Proteomes" id="UP000319210">
    <property type="component" value="Unassembled WGS sequence"/>
</dbReference>
<protein>
    <submittedName>
        <fullName evidence="2">Uncharacterized protein</fullName>
    </submittedName>
</protein>
<evidence type="ECO:0000313" key="2">
    <source>
        <dbReference type="EMBL" id="GEB54086.1"/>
    </source>
</evidence>
<gene>
    <name evidence="2" type="ORF">SCA03_66370</name>
</gene>